<gene>
    <name evidence="2" type="ORF">CEXT_475411</name>
</gene>
<dbReference type="PROSITE" id="PS51507">
    <property type="entry name" value="IRF_2"/>
    <property type="match status" value="1"/>
</dbReference>
<dbReference type="InterPro" id="IPR036388">
    <property type="entry name" value="WH-like_DNA-bd_sf"/>
</dbReference>
<dbReference type="SUPFAM" id="SSF46785">
    <property type="entry name" value="Winged helix' DNA-binding domain"/>
    <property type="match status" value="1"/>
</dbReference>
<dbReference type="Pfam" id="PF00605">
    <property type="entry name" value="IRF"/>
    <property type="match status" value="1"/>
</dbReference>
<evidence type="ECO:0000313" key="3">
    <source>
        <dbReference type="Proteomes" id="UP001054945"/>
    </source>
</evidence>
<dbReference type="PANTHER" id="PTHR11949:SF53">
    <property type="entry name" value="IRF TRYPTOPHAN PENTAD REPEAT DOMAIN-CONTAINING PROTEIN"/>
    <property type="match status" value="1"/>
</dbReference>
<dbReference type="GO" id="GO:0002376">
    <property type="term" value="P:immune system process"/>
    <property type="evidence" value="ECO:0007669"/>
    <property type="project" value="TreeGrafter"/>
</dbReference>
<accession>A0AAV4XX47</accession>
<reference evidence="2 3" key="1">
    <citation type="submission" date="2021-06" db="EMBL/GenBank/DDBJ databases">
        <title>Caerostris extrusa draft genome.</title>
        <authorList>
            <person name="Kono N."/>
            <person name="Arakawa K."/>
        </authorList>
    </citation>
    <scope>NUCLEOTIDE SEQUENCE [LARGE SCALE GENOMIC DNA]</scope>
</reference>
<keyword evidence="3" id="KW-1185">Reference proteome</keyword>
<dbReference type="Gene3D" id="1.10.10.10">
    <property type="entry name" value="Winged helix-like DNA-binding domain superfamily/Winged helix DNA-binding domain"/>
    <property type="match status" value="1"/>
</dbReference>
<organism evidence="2 3">
    <name type="scientific">Caerostris extrusa</name>
    <name type="common">Bark spider</name>
    <name type="synonym">Caerostris bankana</name>
    <dbReference type="NCBI Taxonomy" id="172846"/>
    <lineage>
        <taxon>Eukaryota</taxon>
        <taxon>Metazoa</taxon>
        <taxon>Ecdysozoa</taxon>
        <taxon>Arthropoda</taxon>
        <taxon>Chelicerata</taxon>
        <taxon>Arachnida</taxon>
        <taxon>Araneae</taxon>
        <taxon>Araneomorphae</taxon>
        <taxon>Entelegynae</taxon>
        <taxon>Araneoidea</taxon>
        <taxon>Araneidae</taxon>
        <taxon>Caerostris</taxon>
    </lineage>
</organism>
<sequence length="233" mass="27421">MRQMMYRDLSCVIATMQLLPFWITCKRMKNMVVRICNEPCILTTKIRWILTHPHDVKAGKTVPVTESSSAKEYEELSFIARFLIPSLNAKTFKSLLRWDPEDERSFLIKWTHKAKSSWSVNECAVFLAWDCFKGRKQPADKQDYVNAKQRLRAALRKINYITEIACSTGYRKYKIKHRMNTTRGSNYRHQALVGTPANNVTNRINEDITERKTFMNRLIVLLMYPMCHHLRKA</sequence>
<feature type="domain" description="IRF tryptophan pentad repeat" evidence="1">
    <location>
        <begin position="76"/>
        <end position="177"/>
    </location>
</feature>
<dbReference type="AlphaFoldDB" id="A0AAV4XX47"/>
<comment type="caution">
    <text evidence="2">The sequence shown here is derived from an EMBL/GenBank/DDBJ whole genome shotgun (WGS) entry which is preliminary data.</text>
</comment>
<dbReference type="GO" id="GO:0000981">
    <property type="term" value="F:DNA-binding transcription factor activity, RNA polymerase II-specific"/>
    <property type="evidence" value="ECO:0007669"/>
    <property type="project" value="TreeGrafter"/>
</dbReference>
<dbReference type="EMBL" id="BPLR01018310">
    <property type="protein sequence ID" value="GIY98564.1"/>
    <property type="molecule type" value="Genomic_DNA"/>
</dbReference>
<dbReference type="Proteomes" id="UP001054945">
    <property type="component" value="Unassembled WGS sequence"/>
</dbReference>
<evidence type="ECO:0000259" key="1">
    <source>
        <dbReference type="PROSITE" id="PS51507"/>
    </source>
</evidence>
<name>A0AAV4XX47_CAEEX</name>
<dbReference type="InterPro" id="IPR001346">
    <property type="entry name" value="Interferon_reg_fact_DNA-bd_dom"/>
</dbReference>
<dbReference type="InterPro" id="IPR036390">
    <property type="entry name" value="WH_DNA-bd_sf"/>
</dbReference>
<dbReference type="GO" id="GO:0000978">
    <property type="term" value="F:RNA polymerase II cis-regulatory region sequence-specific DNA binding"/>
    <property type="evidence" value="ECO:0007669"/>
    <property type="project" value="TreeGrafter"/>
</dbReference>
<dbReference type="SMART" id="SM00348">
    <property type="entry name" value="IRF"/>
    <property type="match status" value="1"/>
</dbReference>
<dbReference type="PANTHER" id="PTHR11949">
    <property type="entry name" value="INTERFERON REGULATORY FACTOR"/>
    <property type="match status" value="1"/>
</dbReference>
<dbReference type="GO" id="GO:0005634">
    <property type="term" value="C:nucleus"/>
    <property type="evidence" value="ECO:0007669"/>
    <property type="project" value="TreeGrafter"/>
</dbReference>
<protein>
    <recommendedName>
        <fullName evidence="1">IRF tryptophan pentad repeat domain-containing protein</fullName>
    </recommendedName>
</protein>
<evidence type="ECO:0000313" key="2">
    <source>
        <dbReference type="EMBL" id="GIY98564.1"/>
    </source>
</evidence>
<proteinExistence type="predicted"/>